<evidence type="ECO:0000256" key="3">
    <source>
        <dbReference type="ARBA" id="ARBA00022833"/>
    </source>
</evidence>
<dbReference type="InterPro" id="IPR013083">
    <property type="entry name" value="Znf_RING/FYVE/PHD"/>
</dbReference>
<evidence type="ECO:0000256" key="4">
    <source>
        <dbReference type="SAM" id="MobiDB-lite"/>
    </source>
</evidence>
<keyword evidence="2" id="KW-0863">Zinc-finger</keyword>
<evidence type="ECO:0000313" key="5">
    <source>
        <dbReference type="EMBL" id="CAH1453259.1"/>
    </source>
</evidence>
<gene>
    <name evidence="5" type="ORF">LVIROSA_LOCUS38516</name>
</gene>
<dbReference type="PANTHER" id="PTHR46508">
    <property type="entry name" value="PHD FINGER FAMILY PROTEIN"/>
    <property type="match status" value="1"/>
</dbReference>
<keyword evidence="1" id="KW-0479">Metal-binding</keyword>
<feature type="compositionally biased region" description="Basic residues" evidence="4">
    <location>
        <begin position="1"/>
        <end position="16"/>
    </location>
</feature>
<dbReference type="Proteomes" id="UP001157418">
    <property type="component" value="Unassembled WGS sequence"/>
</dbReference>
<dbReference type="InterPro" id="IPR011011">
    <property type="entry name" value="Znf_FYVE_PHD"/>
</dbReference>
<keyword evidence="3" id="KW-0862">Zinc</keyword>
<dbReference type="PANTHER" id="PTHR46508:SF5">
    <property type="entry name" value="PHD-FINGER AND DNA BINDING DOMAIN-CONTAINING PROTEIN"/>
    <property type="match status" value="1"/>
</dbReference>
<reference evidence="5 6" key="1">
    <citation type="submission" date="2022-01" db="EMBL/GenBank/DDBJ databases">
        <authorList>
            <person name="Xiong W."/>
            <person name="Schranz E."/>
        </authorList>
    </citation>
    <scope>NUCLEOTIDE SEQUENCE [LARGE SCALE GENOMIC DNA]</scope>
</reference>
<evidence type="ECO:0000313" key="6">
    <source>
        <dbReference type="Proteomes" id="UP001157418"/>
    </source>
</evidence>
<name>A0AAU9PTX4_9ASTR</name>
<accession>A0AAU9PTX4</accession>
<evidence type="ECO:0000256" key="1">
    <source>
        <dbReference type="ARBA" id="ARBA00022723"/>
    </source>
</evidence>
<feature type="region of interest" description="Disordered" evidence="4">
    <location>
        <begin position="1"/>
        <end position="34"/>
    </location>
</feature>
<comment type="caution">
    <text evidence="5">The sequence shown here is derived from an EMBL/GenBank/DDBJ whole genome shotgun (WGS) entry which is preliminary data.</text>
</comment>
<keyword evidence="6" id="KW-1185">Reference proteome</keyword>
<dbReference type="SUPFAM" id="SSF57903">
    <property type="entry name" value="FYVE/PHD zinc finger"/>
    <property type="match status" value="1"/>
</dbReference>
<organism evidence="5 6">
    <name type="scientific">Lactuca virosa</name>
    <dbReference type="NCBI Taxonomy" id="75947"/>
    <lineage>
        <taxon>Eukaryota</taxon>
        <taxon>Viridiplantae</taxon>
        <taxon>Streptophyta</taxon>
        <taxon>Embryophyta</taxon>
        <taxon>Tracheophyta</taxon>
        <taxon>Spermatophyta</taxon>
        <taxon>Magnoliopsida</taxon>
        <taxon>eudicotyledons</taxon>
        <taxon>Gunneridae</taxon>
        <taxon>Pentapetalae</taxon>
        <taxon>asterids</taxon>
        <taxon>campanulids</taxon>
        <taxon>Asterales</taxon>
        <taxon>Asteraceae</taxon>
        <taxon>Cichorioideae</taxon>
        <taxon>Cichorieae</taxon>
        <taxon>Lactucinae</taxon>
        <taxon>Lactuca</taxon>
    </lineage>
</organism>
<feature type="compositionally biased region" description="Basic residues" evidence="4">
    <location>
        <begin position="25"/>
        <end position="34"/>
    </location>
</feature>
<dbReference type="Gene3D" id="3.30.40.10">
    <property type="entry name" value="Zinc/RING finger domain, C3HC4 (zinc finger)"/>
    <property type="match status" value="1"/>
</dbReference>
<sequence>MKKKKSKTGGRKKKLMKSINEVIKPKGKRGRPRKIKESFRKKRSHVYATYWLNGLLLSRKPDDERVIDFRARNHIPPFQRSDSVADQPKCCLCQEPEFRSSLNYVSCVTCKDWYHGDAFGLRDEHISVIIGFKCHKCRERAPPICPYLTESKLGSEQDNAANPQKDILVTGLSQQTENGAESGVMCDRGKGILGKESLVNGDLVMANGFVDAMEVVEEDGIGNGM</sequence>
<protein>
    <submittedName>
        <fullName evidence="5">Uncharacterized protein</fullName>
    </submittedName>
</protein>
<dbReference type="GO" id="GO:0008270">
    <property type="term" value="F:zinc ion binding"/>
    <property type="evidence" value="ECO:0007669"/>
    <property type="project" value="UniProtKB-KW"/>
</dbReference>
<dbReference type="EMBL" id="CAKMRJ010005745">
    <property type="protein sequence ID" value="CAH1453259.1"/>
    <property type="molecule type" value="Genomic_DNA"/>
</dbReference>
<evidence type="ECO:0000256" key="2">
    <source>
        <dbReference type="ARBA" id="ARBA00022771"/>
    </source>
</evidence>
<proteinExistence type="predicted"/>
<dbReference type="AlphaFoldDB" id="A0AAU9PTX4"/>